<dbReference type="Gene3D" id="3.40.50.300">
    <property type="entry name" value="P-loop containing nucleotide triphosphate hydrolases"/>
    <property type="match status" value="1"/>
</dbReference>
<feature type="domain" description="Disease resistance R13L4/SHOC-2-like LRR" evidence="7">
    <location>
        <begin position="483"/>
        <end position="788"/>
    </location>
</feature>
<dbReference type="InterPro" id="IPR002182">
    <property type="entry name" value="NB-ARC"/>
</dbReference>
<dbReference type="EnsemblPlants" id="Kaladp0098s0034.1.v1.1">
    <property type="protein sequence ID" value="Kaladp0098s0034.1.v1.1"/>
    <property type="gene ID" value="Kaladp0098s0034.v1.1"/>
</dbReference>
<dbReference type="AlphaFoldDB" id="A0A7N0V1M2"/>
<dbReference type="CDD" id="cd14798">
    <property type="entry name" value="RX-CC_like"/>
    <property type="match status" value="1"/>
</dbReference>
<evidence type="ECO:0000259" key="7">
    <source>
        <dbReference type="Pfam" id="PF23598"/>
    </source>
</evidence>
<dbReference type="PANTHER" id="PTHR23155:SF1205">
    <property type="entry name" value="DISEASE RESISTANCE PROTEIN RPM1"/>
    <property type="match status" value="1"/>
</dbReference>
<evidence type="ECO:0000313" key="8">
    <source>
        <dbReference type="EnsemblPlants" id="Kaladp0098s0034.1.v1.1"/>
    </source>
</evidence>
<evidence type="ECO:0000259" key="6">
    <source>
        <dbReference type="Pfam" id="PF23559"/>
    </source>
</evidence>
<dbReference type="Pfam" id="PF18052">
    <property type="entry name" value="Rx_N"/>
    <property type="match status" value="1"/>
</dbReference>
<reference evidence="8" key="1">
    <citation type="submission" date="2021-01" db="UniProtKB">
        <authorList>
            <consortium name="EnsemblPlants"/>
        </authorList>
    </citation>
    <scope>IDENTIFICATION</scope>
</reference>
<dbReference type="FunFam" id="1.10.10.10:FF:000322">
    <property type="entry name" value="Probable disease resistance protein At1g63360"/>
    <property type="match status" value="1"/>
</dbReference>
<evidence type="ECO:0000256" key="2">
    <source>
        <dbReference type="ARBA" id="ARBA00022741"/>
    </source>
</evidence>
<dbReference type="Proteomes" id="UP000594263">
    <property type="component" value="Unplaced"/>
</dbReference>
<evidence type="ECO:0000259" key="5">
    <source>
        <dbReference type="Pfam" id="PF18052"/>
    </source>
</evidence>
<dbReference type="Gramene" id="Kaladp0098s0034.1.v1.1">
    <property type="protein sequence ID" value="Kaladp0098s0034.1.v1.1"/>
    <property type="gene ID" value="Kaladp0098s0034.v1.1"/>
</dbReference>
<accession>A0A7N0V1M2</accession>
<sequence>MAESVVISLAFKLSSLLIKEVQLMSNIESSVKNIIYESTAMRAFLRRADASEQSDLELEQWVSEVRDLAFKVEDVIDEYIMLSSAAFQPIKIVGAQHDIVKRMEELKDLFGEARARFDRYDWYDPQEDAMFQTEQDLVGINIPKETLIKLLVQGLGKTTLVNQVYETAAVKNHFVSHAWINVSKTSTVEDLLKDLIKQLYDESCLSWVPQDFETMKSFDLKKKVNELLSGKRYVIILDDLQTVDQWDGSRNAFPNNNCRSRVVVTTRSADVATTVWKSEDYIYNLEPLSITNSWELFSKKAFKDGFCPPDYFEVSTKILKKYKWVMVNNRLGGELEENQKLKSIYRIISHSYHYLPYHLKPCFLYMGLFPEDQPIGRLRLLRLWVAEGFLEEKNEMTPGEVAENYLNQLLDRNMVQVAIRTSDGREKAYTIHSVLREIILARSRAQKFASVTNNGLLSKVTRRLSLHNNLLGIGNEDENYQSLRSFLMFDVEKPLNKTSMPTLYGGFKLLAVLDLQGANLEKFPTFIVQLLNLRYLSLKNTKVDSIPSTIYRLQKLEILDLKCTLVTKLPLRIVELKRLRSLLVYRYDRDINRSLPSKYGFKAPKGGMGNLRRLEKLCFVEASNDSGKLVKEVELLTELQRLGIVKLSEKNGKALCSSIASLKKLIALSITSSKDHKLDLGYLKHPPHLQRLYLTGQLESLPTWIGNLKYLVKIYLKSSKLDENPLTTLEKLPNLVHIELLQAYTGKEMCFSNGTLKKLKILGLREFATLNKVTVEANAMPNLENLLLQGCPLLKTLPQGIGYLYKLQVLDFVEMPEDIISKLQPPPKAGEDYKSIQHIPQVRFSCKVNDMWVIRRLSTDMTNPGDLDKSSGTDWEHNMKKLLKK</sequence>
<dbReference type="InterPro" id="IPR058922">
    <property type="entry name" value="WHD_DRP"/>
</dbReference>
<feature type="domain" description="Disease resistance protein winged helix" evidence="6">
    <location>
        <begin position="368"/>
        <end position="439"/>
    </location>
</feature>
<keyword evidence="2" id="KW-0547">Nucleotide-binding</keyword>
<evidence type="ECO:0000259" key="4">
    <source>
        <dbReference type="Pfam" id="PF00931"/>
    </source>
</evidence>
<dbReference type="InterPro" id="IPR032675">
    <property type="entry name" value="LRR_dom_sf"/>
</dbReference>
<dbReference type="Gene3D" id="1.20.5.4130">
    <property type="match status" value="1"/>
</dbReference>
<dbReference type="SUPFAM" id="SSF52058">
    <property type="entry name" value="L domain-like"/>
    <property type="match status" value="1"/>
</dbReference>
<name>A0A7N0V1M2_KALFE</name>
<evidence type="ECO:0000256" key="3">
    <source>
        <dbReference type="ARBA" id="ARBA00022821"/>
    </source>
</evidence>
<keyword evidence="1" id="KW-0677">Repeat</keyword>
<evidence type="ECO:0000313" key="9">
    <source>
        <dbReference type="Proteomes" id="UP000594263"/>
    </source>
</evidence>
<protein>
    <submittedName>
        <fullName evidence="8">Uncharacterized protein</fullName>
    </submittedName>
</protein>
<evidence type="ECO:0000256" key="1">
    <source>
        <dbReference type="ARBA" id="ARBA00022737"/>
    </source>
</evidence>
<organism evidence="8 9">
    <name type="scientific">Kalanchoe fedtschenkoi</name>
    <name type="common">Lavender scallops</name>
    <name type="synonym">South American air plant</name>
    <dbReference type="NCBI Taxonomy" id="63787"/>
    <lineage>
        <taxon>Eukaryota</taxon>
        <taxon>Viridiplantae</taxon>
        <taxon>Streptophyta</taxon>
        <taxon>Embryophyta</taxon>
        <taxon>Tracheophyta</taxon>
        <taxon>Spermatophyta</taxon>
        <taxon>Magnoliopsida</taxon>
        <taxon>eudicotyledons</taxon>
        <taxon>Gunneridae</taxon>
        <taxon>Pentapetalae</taxon>
        <taxon>Saxifragales</taxon>
        <taxon>Crassulaceae</taxon>
        <taxon>Kalanchoe</taxon>
    </lineage>
</organism>
<dbReference type="Pfam" id="PF00931">
    <property type="entry name" value="NB-ARC"/>
    <property type="match status" value="1"/>
</dbReference>
<dbReference type="InterPro" id="IPR041118">
    <property type="entry name" value="Rx_N"/>
</dbReference>
<dbReference type="InterPro" id="IPR044974">
    <property type="entry name" value="Disease_R_plants"/>
</dbReference>
<dbReference type="Pfam" id="PF23598">
    <property type="entry name" value="LRR_14"/>
    <property type="match status" value="1"/>
</dbReference>
<dbReference type="PANTHER" id="PTHR23155">
    <property type="entry name" value="DISEASE RESISTANCE PROTEIN RP"/>
    <property type="match status" value="1"/>
</dbReference>
<keyword evidence="9" id="KW-1185">Reference proteome</keyword>
<dbReference type="InterPro" id="IPR027417">
    <property type="entry name" value="P-loop_NTPase"/>
</dbReference>
<dbReference type="SUPFAM" id="SSF52540">
    <property type="entry name" value="P-loop containing nucleoside triphosphate hydrolases"/>
    <property type="match status" value="1"/>
</dbReference>
<proteinExistence type="predicted"/>
<dbReference type="InterPro" id="IPR055414">
    <property type="entry name" value="LRR_R13L4/SHOC2-like"/>
</dbReference>
<dbReference type="Pfam" id="PF23559">
    <property type="entry name" value="WHD_DRP"/>
    <property type="match status" value="1"/>
</dbReference>
<dbReference type="OMA" id="EIHLFAM"/>
<dbReference type="GO" id="GO:0098542">
    <property type="term" value="P:defense response to other organism"/>
    <property type="evidence" value="ECO:0007669"/>
    <property type="project" value="TreeGrafter"/>
</dbReference>
<feature type="domain" description="Disease resistance N-terminal" evidence="5">
    <location>
        <begin position="6"/>
        <end position="81"/>
    </location>
</feature>
<dbReference type="GO" id="GO:0043531">
    <property type="term" value="F:ADP binding"/>
    <property type="evidence" value="ECO:0007669"/>
    <property type="project" value="InterPro"/>
</dbReference>
<dbReference type="InterPro" id="IPR036388">
    <property type="entry name" value="WH-like_DNA-bd_sf"/>
</dbReference>
<feature type="domain" description="NB-ARC" evidence="4">
    <location>
        <begin position="154"/>
        <end position="303"/>
    </location>
</feature>
<keyword evidence="3" id="KW-0611">Plant defense</keyword>
<dbReference type="Gene3D" id="3.80.10.10">
    <property type="entry name" value="Ribonuclease Inhibitor"/>
    <property type="match status" value="1"/>
</dbReference>
<dbReference type="Gene3D" id="1.10.10.10">
    <property type="entry name" value="Winged helix-like DNA-binding domain superfamily/Winged helix DNA-binding domain"/>
    <property type="match status" value="1"/>
</dbReference>
<dbReference type="InterPro" id="IPR038005">
    <property type="entry name" value="RX-like_CC"/>
</dbReference>